<dbReference type="CDD" id="cd01856">
    <property type="entry name" value="YlqF"/>
    <property type="match status" value="1"/>
</dbReference>
<reference evidence="4 5" key="1">
    <citation type="journal article" date="2017" name="Genome Biol.">
        <title>New reference genome sequences of hot pepper reveal the massive evolution of plant disease-resistance genes by retroduplication.</title>
        <authorList>
            <person name="Kim S."/>
            <person name="Park J."/>
            <person name="Yeom S.I."/>
            <person name="Kim Y.M."/>
            <person name="Seo E."/>
            <person name="Kim K.T."/>
            <person name="Kim M.S."/>
            <person name="Lee J.M."/>
            <person name="Cheong K."/>
            <person name="Shin H.S."/>
            <person name="Kim S.B."/>
            <person name="Han K."/>
            <person name="Lee J."/>
            <person name="Park M."/>
            <person name="Lee H.A."/>
            <person name="Lee H.Y."/>
            <person name="Lee Y."/>
            <person name="Oh S."/>
            <person name="Lee J.H."/>
            <person name="Choi E."/>
            <person name="Choi E."/>
            <person name="Lee S.E."/>
            <person name="Jeon J."/>
            <person name="Kim H."/>
            <person name="Choi G."/>
            <person name="Song H."/>
            <person name="Lee J."/>
            <person name="Lee S.C."/>
            <person name="Kwon J.K."/>
            <person name="Lee H.Y."/>
            <person name="Koo N."/>
            <person name="Hong Y."/>
            <person name="Kim R.W."/>
            <person name="Kang W.H."/>
            <person name="Huh J.H."/>
            <person name="Kang B.C."/>
            <person name="Yang T.J."/>
            <person name="Lee Y.H."/>
            <person name="Bennetzen J.L."/>
            <person name="Choi D."/>
        </authorList>
    </citation>
    <scope>NUCLEOTIDE SEQUENCE [LARGE SCALE GENOMIC DNA]</scope>
    <source>
        <strain evidence="5">cv. PBC81</strain>
    </source>
</reference>
<dbReference type="Gene3D" id="3.40.50.300">
    <property type="entry name" value="P-loop containing nucleotide triphosphate hydrolases"/>
    <property type="match status" value="1"/>
</dbReference>
<evidence type="ECO:0000256" key="1">
    <source>
        <dbReference type="ARBA" id="ARBA00022741"/>
    </source>
</evidence>
<dbReference type="GO" id="GO:0005525">
    <property type="term" value="F:GTP binding"/>
    <property type="evidence" value="ECO:0007669"/>
    <property type="project" value="UniProtKB-KW"/>
</dbReference>
<feature type="domain" description="CP-type G" evidence="3">
    <location>
        <begin position="32"/>
        <end position="209"/>
    </location>
</feature>
<dbReference type="CDD" id="cd00882">
    <property type="entry name" value="Ras_like_GTPase"/>
    <property type="match status" value="1"/>
</dbReference>
<dbReference type="PROSITE" id="PS51721">
    <property type="entry name" value="G_CP"/>
    <property type="match status" value="1"/>
</dbReference>
<comment type="caution">
    <text evidence="4">The sequence shown here is derived from an EMBL/GenBank/DDBJ whole genome shotgun (WGS) entry which is preliminary data.</text>
</comment>
<keyword evidence="2" id="KW-0342">GTP-binding</keyword>
<dbReference type="SUPFAM" id="SSF52540">
    <property type="entry name" value="P-loop containing nucleoside triphosphate hydrolases"/>
    <property type="match status" value="1"/>
</dbReference>
<evidence type="ECO:0000259" key="3">
    <source>
        <dbReference type="PROSITE" id="PS51721"/>
    </source>
</evidence>
<organism evidence="4 5">
    <name type="scientific">Capsicum baccatum</name>
    <name type="common">Peruvian pepper</name>
    <dbReference type="NCBI Taxonomy" id="33114"/>
    <lineage>
        <taxon>Eukaryota</taxon>
        <taxon>Viridiplantae</taxon>
        <taxon>Streptophyta</taxon>
        <taxon>Embryophyta</taxon>
        <taxon>Tracheophyta</taxon>
        <taxon>Spermatophyta</taxon>
        <taxon>Magnoliopsida</taxon>
        <taxon>eudicotyledons</taxon>
        <taxon>Gunneridae</taxon>
        <taxon>Pentapetalae</taxon>
        <taxon>asterids</taxon>
        <taxon>lamiids</taxon>
        <taxon>Solanales</taxon>
        <taxon>Solanaceae</taxon>
        <taxon>Solanoideae</taxon>
        <taxon>Capsiceae</taxon>
        <taxon>Capsicum</taxon>
    </lineage>
</organism>
<gene>
    <name evidence="4" type="ORF">CQW23_33623</name>
</gene>
<name>A0A2G2V191_CAPBA</name>
<protein>
    <submittedName>
        <fullName evidence="4">DAR GTPase 2, mitochondrial</fullName>
    </submittedName>
</protein>
<dbReference type="OrthoDB" id="269151at2759"/>
<dbReference type="InterPro" id="IPR030378">
    <property type="entry name" value="G_CP_dom"/>
</dbReference>
<dbReference type="GO" id="GO:0032543">
    <property type="term" value="P:mitochondrial translation"/>
    <property type="evidence" value="ECO:0007669"/>
    <property type="project" value="TreeGrafter"/>
</dbReference>
<evidence type="ECO:0000256" key="2">
    <source>
        <dbReference type="ARBA" id="ARBA00023134"/>
    </source>
</evidence>
<evidence type="ECO:0000313" key="4">
    <source>
        <dbReference type="EMBL" id="PHT26770.1"/>
    </source>
</evidence>
<dbReference type="EMBL" id="MLFT02000635">
    <property type="protein sequence ID" value="PHT26770.1"/>
    <property type="molecule type" value="Genomic_DNA"/>
</dbReference>
<sequence>MTLNHSLVQKIGNAIKEVSRNRGSTWWYTPHMAAASRAITERIPLVDSLLEVRDSRIPLSSTCELIKHLSPSSRHIIILNKKDLANHIQLKEWLKYFEQKKCLVFGVNSHNKDNIKELLNFLQARDRELPKIDHGDQTITLMLFGIPNVGKSALANSLHQIGRISATEKGRLKHAVVSPHPGETKNISGLKIASHPSIYVLDTPGVVPAEILDAEVCSNLALTGALKDCLVGDVELAEYFLSIFNLSDEYKKWAKLSLSGADDCSELERRQKRQYLTDHTQVRRMLYEAVSSFNGDLEDEETMSRLIKADFAALRDPFNLPPDSDDCVRKVAAKLLNLYWTGRLYHYTLDVAPSNN</sequence>
<keyword evidence="1" id="KW-0547">Nucleotide-binding</keyword>
<dbReference type="STRING" id="33114.A0A2G2V191"/>
<dbReference type="InterPro" id="IPR006073">
    <property type="entry name" value="GTP-bd"/>
</dbReference>
<dbReference type="GO" id="GO:0005739">
    <property type="term" value="C:mitochondrion"/>
    <property type="evidence" value="ECO:0007669"/>
    <property type="project" value="TreeGrafter"/>
</dbReference>
<dbReference type="GO" id="GO:0003924">
    <property type="term" value="F:GTPase activity"/>
    <property type="evidence" value="ECO:0007669"/>
    <property type="project" value="TreeGrafter"/>
</dbReference>
<dbReference type="InterPro" id="IPR027417">
    <property type="entry name" value="P-loop_NTPase"/>
</dbReference>
<dbReference type="Proteomes" id="UP000224567">
    <property type="component" value="Unassembled WGS sequence"/>
</dbReference>
<dbReference type="PANTHER" id="PTHR45782:SF1">
    <property type="entry name" value="DAR GTPASE 2, MITOCHONDRIAL"/>
    <property type="match status" value="1"/>
</dbReference>
<accession>A0A2G2V191</accession>
<keyword evidence="5" id="KW-1185">Reference proteome</keyword>
<reference evidence="5" key="2">
    <citation type="journal article" date="2017" name="J. Anim. Genet.">
        <title>Multiple reference genome sequences of hot pepper reveal the massive evolution of plant disease resistance genes by retroduplication.</title>
        <authorList>
            <person name="Kim S."/>
            <person name="Park J."/>
            <person name="Yeom S.-I."/>
            <person name="Kim Y.-M."/>
            <person name="Seo E."/>
            <person name="Kim K.-T."/>
            <person name="Kim M.-S."/>
            <person name="Lee J.M."/>
            <person name="Cheong K."/>
            <person name="Shin H.-S."/>
            <person name="Kim S.-B."/>
            <person name="Han K."/>
            <person name="Lee J."/>
            <person name="Park M."/>
            <person name="Lee H.-A."/>
            <person name="Lee H.-Y."/>
            <person name="Lee Y."/>
            <person name="Oh S."/>
            <person name="Lee J.H."/>
            <person name="Choi E."/>
            <person name="Choi E."/>
            <person name="Lee S.E."/>
            <person name="Jeon J."/>
            <person name="Kim H."/>
            <person name="Choi G."/>
            <person name="Song H."/>
            <person name="Lee J."/>
            <person name="Lee S.-C."/>
            <person name="Kwon J.-K."/>
            <person name="Lee H.-Y."/>
            <person name="Koo N."/>
            <person name="Hong Y."/>
            <person name="Kim R.W."/>
            <person name="Kang W.-H."/>
            <person name="Huh J.H."/>
            <person name="Kang B.-C."/>
            <person name="Yang T.-J."/>
            <person name="Lee Y.-H."/>
            <person name="Bennetzen J.L."/>
            <person name="Choi D."/>
        </authorList>
    </citation>
    <scope>NUCLEOTIDE SEQUENCE [LARGE SCALE GENOMIC DNA]</scope>
    <source>
        <strain evidence="5">cv. PBC81</strain>
    </source>
</reference>
<dbReference type="PANTHER" id="PTHR45782">
    <property type="entry name" value="MITOCHONDRIAL RIBOSOME-ASSOCIATED GTPASE 1"/>
    <property type="match status" value="1"/>
</dbReference>
<evidence type="ECO:0000313" key="5">
    <source>
        <dbReference type="Proteomes" id="UP000224567"/>
    </source>
</evidence>
<proteinExistence type="predicted"/>
<dbReference type="AlphaFoldDB" id="A0A2G2V191"/>
<dbReference type="Pfam" id="PF01926">
    <property type="entry name" value="MMR_HSR1"/>
    <property type="match status" value="1"/>
</dbReference>